<feature type="transmembrane region" description="Helical" evidence="1">
    <location>
        <begin position="94"/>
        <end position="118"/>
    </location>
</feature>
<dbReference type="Pfam" id="PF17991">
    <property type="entry name" value="Thioredoxin_10"/>
    <property type="match status" value="1"/>
</dbReference>
<sequence length="645" mass="68530">MYSFVSAALSAIVRYIFLSNQTHRRYLRPTISQPLLVQAHRRPEPDQPVSKGTMMTLLIIAYLGGVLTILSPCILPILPFVFARAGQPFVKSTLPMLAGMAATFALVATLAAVGGSWAIRANEYGRLAAIVLLALFGASLLSQRFASTLARPIVDLGNNLLNASGSGRTAPTVRSALILGVATGLLWAPCAGPILGLVLTGAALQGANLQTTALLIAYAAGAATSLAVALLVGGKIFAAMKRSLGLGDRIRQAVGAAVLAGVAVIALGLDTSLLARLSYASTASLEQAVLDRLHARPAGGTPSAVASNDTIIPAADGSKPFHSDLPVEAYAPSFDGAVEWLNSKPLTKEQLRGKVVLVDFWTYSCINCIRTIPYVRAWAEKYADQGLVVVGVHAPEFAFEKKIDNVKKAIGDFQIGYPVAIDNDYKIWRAFENSYWPAAYLIDAKGQIRYHHFGEGNYCRTEKAIQDLLREAGSQMADTAPVAPDARGVEAGPDLANIRSGETYLGYAQTENFVSPEGLQADTPQNYSITEPGINAWGLSGTWTIGKDQATLDQAGGGIAYRFSARDLHLVLGPGADAKPIRFQVRLDGKAPGPDHGSDIDADGNGTVTATRLYQLVRQSGTVTARNFEIRFLDPGVQAYAFTFG</sequence>
<dbReference type="InterPro" id="IPR000866">
    <property type="entry name" value="AhpC/TSA"/>
</dbReference>
<reference evidence="3 4" key="1">
    <citation type="submission" date="2017-04" db="EMBL/GenBank/DDBJ databases">
        <title>Complete genome sequences of Rhizobium genomic linages associated to common bean (phaseolus vulgaris).</title>
        <authorList>
            <person name="Santamaria R.I."/>
            <person name="Bustos P."/>
            <person name="Perez-Carrascal O."/>
            <person name="Martinez-Flores I."/>
            <person name="Juarez S."/>
            <person name="Lozano L."/>
            <person name="Miranda F."/>
            <person name="Vinuesa P."/>
            <person name="Martinez-Romero E."/>
            <person name="Cevallos M.A."/>
            <person name="Romero D."/>
            <person name="Davila G."/>
            <person name="Gonzalez V."/>
        </authorList>
    </citation>
    <scope>NUCLEOTIDE SEQUENCE [LARGE SCALE GENOMIC DNA]</scope>
    <source>
        <strain evidence="3 4">NXC12</strain>
    </source>
</reference>
<dbReference type="Gene3D" id="2.60.120.260">
    <property type="entry name" value="Galactose-binding domain-like"/>
    <property type="match status" value="1"/>
</dbReference>
<dbReference type="GO" id="GO:0016209">
    <property type="term" value="F:antioxidant activity"/>
    <property type="evidence" value="ECO:0007669"/>
    <property type="project" value="InterPro"/>
</dbReference>
<dbReference type="SUPFAM" id="SSF52833">
    <property type="entry name" value="Thioredoxin-like"/>
    <property type="match status" value="1"/>
</dbReference>
<feature type="transmembrane region" description="Helical" evidence="1">
    <location>
        <begin position="59"/>
        <end position="82"/>
    </location>
</feature>
<keyword evidence="1" id="KW-0812">Transmembrane</keyword>
<organism evidence="3 4">
    <name type="scientific">Rhizobium etli</name>
    <dbReference type="NCBI Taxonomy" id="29449"/>
    <lineage>
        <taxon>Bacteria</taxon>
        <taxon>Pseudomonadati</taxon>
        <taxon>Pseudomonadota</taxon>
        <taxon>Alphaproteobacteria</taxon>
        <taxon>Hyphomicrobiales</taxon>
        <taxon>Rhizobiaceae</taxon>
        <taxon>Rhizobium/Agrobacterium group</taxon>
        <taxon>Rhizobium</taxon>
    </lineage>
</organism>
<feature type="transmembrane region" description="Helical" evidence="1">
    <location>
        <begin position="176"/>
        <end position="203"/>
    </location>
</feature>
<name>A0AAN1EKC8_RHIET</name>
<accession>A0AAN1EKC8</accession>
<evidence type="ECO:0000259" key="2">
    <source>
        <dbReference type="PROSITE" id="PS51352"/>
    </source>
</evidence>
<keyword evidence="1" id="KW-1133">Transmembrane helix</keyword>
<dbReference type="Gene3D" id="3.40.30.10">
    <property type="entry name" value="Glutaredoxin"/>
    <property type="match status" value="1"/>
</dbReference>
<feature type="transmembrane region" description="Helical" evidence="1">
    <location>
        <begin position="250"/>
        <end position="269"/>
    </location>
</feature>
<dbReference type="InterPro" id="IPR041017">
    <property type="entry name" value="Thioredoxin_10"/>
</dbReference>
<gene>
    <name evidence="3" type="ORF">NXC12_CH02469</name>
</gene>
<dbReference type="InterPro" id="IPR050553">
    <property type="entry name" value="Thioredoxin_ResA/DsbE_sf"/>
</dbReference>
<dbReference type="PANTHER" id="PTHR42852">
    <property type="entry name" value="THIOL:DISULFIDE INTERCHANGE PROTEIN DSBE"/>
    <property type="match status" value="1"/>
</dbReference>
<dbReference type="InterPro" id="IPR036249">
    <property type="entry name" value="Thioredoxin-like_sf"/>
</dbReference>
<dbReference type="Pfam" id="PF00578">
    <property type="entry name" value="AhpC-TSA"/>
    <property type="match status" value="1"/>
</dbReference>
<dbReference type="CDD" id="cd03012">
    <property type="entry name" value="TlpA_like_DipZ_like"/>
    <property type="match status" value="1"/>
</dbReference>
<evidence type="ECO:0000256" key="1">
    <source>
        <dbReference type="SAM" id="Phobius"/>
    </source>
</evidence>
<evidence type="ECO:0000313" key="4">
    <source>
        <dbReference type="Proteomes" id="UP000194159"/>
    </source>
</evidence>
<dbReference type="PROSITE" id="PS51352">
    <property type="entry name" value="THIOREDOXIN_2"/>
    <property type="match status" value="1"/>
</dbReference>
<proteinExistence type="predicted"/>
<feature type="transmembrane region" description="Helical" evidence="1">
    <location>
        <begin position="215"/>
        <end position="238"/>
    </location>
</feature>
<keyword evidence="1" id="KW-0472">Membrane</keyword>
<dbReference type="PANTHER" id="PTHR42852:SF13">
    <property type="entry name" value="PROTEIN DIPZ"/>
    <property type="match status" value="1"/>
</dbReference>
<evidence type="ECO:0000313" key="3">
    <source>
        <dbReference type="EMBL" id="ARQ10483.1"/>
    </source>
</evidence>
<dbReference type="Proteomes" id="UP000194159">
    <property type="component" value="Chromosome"/>
</dbReference>
<feature type="domain" description="Thioredoxin" evidence="2">
    <location>
        <begin position="325"/>
        <end position="470"/>
    </location>
</feature>
<dbReference type="AlphaFoldDB" id="A0AAN1EKC8"/>
<dbReference type="InterPro" id="IPR013766">
    <property type="entry name" value="Thioredoxin_domain"/>
</dbReference>
<dbReference type="GO" id="GO:0016491">
    <property type="term" value="F:oxidoreductase activity"/>
    <property type="evidence" value="ECO:0007669"/>
    <property type="project" value="InterPro"/>
</dbReference>
<dbReference type="EMBL" id="CP020906">
    <property type="protein sequence ID" value="ARQ10483.1"/>
    <property type="molecule type" value="Genomic_DNA"/>
</dbReference>
<protein>
    <submittedName>
        <fullName evidence="3">Cytochrome-c biogenesis protein</fullName>
    </submittedName>
</protein>